<feature type="transmembrane region" description="Helical" evidence="1">
    <location>
        <begin position="397"/>
        <end position="414"/>
    </location>
</feature>
<dbReference type="PANTHER" id="PTHR24177">
    <property type="entry name" value="CASKIN"/>
    <property type="match status" value="1"/>
</dbReference>
<protein>
    <recommendedName>
        <fullName evidence="2">PGG domain-containing protein</fullName>
    </recommendedName>
</protein>
<keyword evidence="1" id="KW-0812">Transmembrane</keyword>
<dbReference type="SMART" id="SM00248">
    <property type="entry name" value="ANK"/>
    <property type="match status" value="5"/>
</dbReference>
<dbReference type="Pfam" id="PF13962">
    <property type="entry name" value="PGG"/>
    <property type="match status" value="1"/>
</dbReference>
<keyword evidence="1" id="KW-1133">Transmembrane helix</keyword>
<evidence type="ECO:0000313" key="4">
    <source>
        <dbReference type="Proteomes" id="UP001174677"/>
    </source>
</evidence>
<evidence type="ECO:0000259" key="2">
    <source>
        <dbReference type="Pfam" id="PF13962"/>
    </source>
</evidence>
<dbReference type="Proteomes" id="UP001174677">
    <property type="component" value="Chromosome 18"/>
</dbReference>
<name>A0ABQ9KEN4_HEVBR</name>
<gene>
    <name evidence="3" type="ORF">P3X46_032397</name>
</gene>
<dbReference type="InterPro" id="IPR026961">
    <property type="entry name" value="PGG_dom"/>
</dbReference>
<proteinExistence type="predicted"/>
<feature type="transmembrane region" description="Helical" evidence="1">
    <location>
        <begin position="480"/>
        <end position="502"/>
    </location>
</feature>
<keyword evidence="4" id="KW-1185">Reference proteome</keyword>
<organism evidence="3 4">
    <name type="scientific">Hevea brasiliensis</name>
    <name type="common">Para rubber tree</name>
    <name type="synonym">Siphonia brasiliensis</name>
    <dbReference type="NCBI Taxonomy" id="3981"/>
    <lineage>
        <taxon>Eukaryota</taxon>
        <taxon>Viridiplantae</taxon>
        <taxon>Streptophyta</taxon>
        <taxon>Embryophyta</taxon>
        <taxon>Tracheophyta</taxon>
        <taxon>Spermatophyta</taxon>
        <taxon>Magnoliopsida</taxon>
        <taxon>eudicotyledons</taxon>
        <taxon>Gunneridae</taxon>
        <taxon>Pentapetalae</taxon>
        <taxon>rosids</taxon>
        <taxon>fabids</taxon>
        <taxon>Malpighiales</taxon>
        <taxon>Euphorbiaceae</taxon>
        <taxon>Crotonoideae</taxon>
        <taxon>Micrandreae</taxon>
        <taxon>Hevea</taxon>
    </lineage>
</organism>
<comment type="caution">
    <text evidence="3">The sequence shown here is derived from an EMBL/GenBank/DDBJ whole genome shotgun (WGS) entry which is preliminary data.</text>
</comment>
<dbReference type="InterPro" id="IPR002110">
    <property type="entry name" value="Ankyrin_rpt"/>
</dbReference>
<dbReference type="SUPFAM" id="SSF48403">
    <property type="entry name" value="Ankyrin repeat"/>
    <property type="match status" value="1"/>
</dbReference>
<sequence>MSSSNEDVDTKHRINGALYSSLIAGDKEKTLELCRKVSDHALHRITVDDDTVLHMATYAKEATDLVLKLLDELPEHHLDKLTRQNTLGNTILHEAATNINAIPIAKKLLKKAPGLLGMRNRNGETALFRAARYGNTAMLKFLASKITQYDQVSQQFYLQSSDKTTVLRTSIISQHFELAWYIADEYRQLIDEKDLDRMTALQLLACEPSAFKNDHEDGFINLGKWSLPSEADWSSAGTQEQKANIGETPLILATESGCVEIVKEILRAYPQAVEHVDDDGRNILHVAIKYRQLKIFEYVKEMELPLSRLVRKFDNNGNTILHNVVMKKKDFVSERVEGPALLLQEELLWFERVQEITPSHYMHHQNNMKLVADEYFNVVNSELRSVSKEWLKSTTEGCSVVAVLIATVAFAAAYTVPGGNQSNGLPVLLNHPLFAVFTVTDVLSLNFALTAVVTFLSILSSPFRFKDFKRSLPNTLMLGFTFLFLSVAMMMMSFAATIFFMIHSKENWTKICLYALSFMPVGIFVGSYFNLYSSLSETYKYLLIKARQATASSTWMLPHHKNRNSSASSTSILLV</sequence>
<evidence type="ECO:0000256" key="1">
    <source>
        <dbReference type="SAM" id="Phobius"/>
    </source>
</evidence>
<accession>A0ABQ9KEN4</accession>
<reference evidence="3 4" key="1">
    <citation type="journal article" date="2023" name="Plant Biotechnol. J.">
        <title>Chromosome-level wild Hevea brasiliensis genome provides new tools for genomic-assisted breeding and valuable loci to elevate rubber yield.</title>
        <authorList>
            <person name="Cheng H."/>
            <person name="Song X."/>
            <person name="Hu Y."/>
            <person name="Wu T."/>
            <person name="Yang Q."/>
            <person name="An Z."/>
            <person name="Feng S."/>
            <person name="Deng Z."/>
            <person name="Wu W."/>
            <person name="Zeng X."/>
            <person name="Tu M."/>
            <person name="Wang X."/>
            <person name="Huang H."/>
        </authorList>
    </citation>
    <scope>NUCLEOTIDE SEQUENCE [LARGE SCALE GENOMIC DNA]</scope>
    <source>
        <strain evidence="3">MT/VB/25A 57/8</strain>
    </source>
</reference>
<keyword evidence="1" id="KW-0472">Membrane</keyword>
<feature type="domain" description="PGG" evidence="2">
    <location>
        <begin position="388"/>
        <end position="500"/>
    </location>
</feature>
<feature type="transmembrane region" description="Helical" evidence="1">
    <location>
        <begin position="434"/>
        <end position="459"/>
    </location>
</feature>
<dbReference type="PANTHER" id="PTHR24177:SF314">
    <property type="entry name" value="PROTEIN ACCELERATED CELL DEATH 6-LIKE ISOFORM X1"/>
    <property type="match status" value="1"/>
</dbReference>
<dbReference type="EMBL" id="JARPOI010000018">
    <property type="protein sequence ID" value="KAJ9135188.1"/>
    <property type="molecule type" value="Genomic_DNA"/>
</dbReference>
<evidence type="ECO:0000313" key="3">
    <source>
        <dbReference type="EMBL" id="KAJ9135188.1"/>
    </source>
</evidence>
<dbReference type="InterPro" id="IPR036770">
    <property type="entry name" value="Ankyrin_rpt-contain_sf"/>
</dbReference>
<feature type="transmembrane region" description="Helical" evidence="1">
    <location>
        <begin position="508"/>
        <end position="531"/>
    </location>
</feature>
<dbReference type="Pfam" id="PF12796">
    <property type="entry name" value="Ank_2"/>
    <property type="match status" value="2"/>
</dbReference>
<dbReference type="Gene3D" id="1.25.40.20">
    <property type="entry name" value="Ankyrin repeat-containing domain"/>
    <property type="match status" value="2"/>
</dbReference>